<dbReference type="AlphaFoldDB" id="A0A2L2SYU0"/>
<dbReference type="OrthoDB" id="341259at2759"/>
<keyword evidence="5" id="KW-1185">Reference proteome</keyword>
<dbReference type="PROSITE" id="PS50088">
    <property type="entry name" value="ANK_REPEAT"/>
    <property type="match status" value="1"/>
</dbReference>
<dbReference type="GeneID" id="37259309"/>
<reference evidence="5" key="1">
    <citation type="submission" date="2014-10" db="EMBL/GenBank/DDBJ databases">
        <authorList>
            <person name="King R."/>
        </authorList>
    </citation>
    <scope>NUCLEOTIDE SEQUENCE [LARGE SCALE GENOMIC DNA]</scope>
    <source>
        <strain evidence="5">A3/5</strain>
    </source>
</reference>
<keyword evidence="1" id="KW-0677">Repeat</keyword>
<protein>
    <submittedName>
        <fullName evidence="4">Uncharacterized protein</fullName>
    </submittedName>
</protein>
<evidence type="ECO:0000256" key="3">
    <source>
        <dbReference type="PROSITE-ProRule" id="PRU00023"/>
    </source>
</evidence>
<dbReference type="KEGG" id="fvn:FVRRES_07670"/>
<organism evidence="4 5">
    <name type="scientific">Fusarium venenatum</name>
    <dbReference type="NCBI Taxonomy" id="56646"/>
    <lineage>
        <taxon>Eukaryota</taxon>
        <taxon>Fungi</taxon>
        <taxon>Dikarya</taxon>
        <taxon>Ascomycota</taxon>
        <taxon>Pezizomycotina</taxon>
        <taxon>Sordariomycetes</taxon>
        <taxon>Hypocreomycetidae</taxon>
        <taxon>Hypocreales</taxon>
        <taxon>Nectriaceae</taxon>
        <taxon>Fusarium</taxon>
    </lineage>
</organism>
<dbReference type="Gene3D" id="1.25.40.20">
    <property type="entry name" value="Ankyrin repeat-containing domain"/>
    <property type="match status" value="1"/>
</dbReference>
<accession>A0A2L2SYU0</accession>
<dbReference type="PROSITE" id="PS50297">
    <property type="entry name" value="ANK_REP_REGION"/>
    <property type="match status" value="1"/>
</dbReference>
<evidence type="ECO:0000256" key="1">
    <source>
        <dbReference type="ARBA" id="ARBA00022737"/>
    </source>
</evidence>
<keyword evidence="2 3" id="KW-0040">ANK repeat</keyword>
<dbReference type="Proteomes" id="UP000245910">
    <property type="component" value="Chromosome II"/>
</dbReference>
<evidence type="ECO:0000256" key="2">
    <source>
        <dbReference type="ARBA" id="ARBA00023043"/>
    </source>
</evidence>
<dbReference type="SUPFAM" id="SSF48403">
    <property type="entry name" value="Ankyrin repeat"/>
    <property type="match status" value="1"/>
</dbReference>
<dbReference type="InterPro" id="IPR002110">
    <property type="entry name" value="Ankyrin_rpt"/>
</dbReference>
<dbReference type="RefSeq" id="XP_025586954.1">
    <property type="nucleotide sequence ID" value="XM_025736337.1"/>
</dbReference>
<dbReference type="PANTHER" id="PTHR24189:SF50">
    <property type="entry name" value="ANKYRIN REPEAT AND SOCS BOX PROTEIN 2"/>
    <property type="match status" value="1"/>
</dbReference>
<dbReference type="EMBL" id="LN649230">
    <property type="protein sequence ID" value="CEI63234.1"/>
    <property type="molecule type" value="Genomic_DNA"/>
</dbReference>
<feature type="repeat" description="ANK" evidence="3">
    <location>
        <begin position="157"/>
        <end position="189"/>
    </location>
</feature>
<dbReference type="Pfam" id="PF12796">
    <property type="entry name" value="Ank_2"/>
    <property type="match status" value="1"/>
</dbReference>
<proteinExistence type="predicted"/>
<dbReference type="InterPro" id="IPR050745">
    <property type="entry name" value="Multifunctional_regulatory"/>
</dbReference>
<dbReference type="PANTHER" id="PTHR24189">
    <property type="entry name" value="MYOTROPHIN"/>
    <property type="match status" value="1"/>
</dbReference>
<evidence type="ECO:0000313" key="4">
    <source>
        <dbReference type="EMBL" id="CEI63234.1"/>
    </source>
</evidence>
<name>A0A2L2SYU0_9HYPO</name>
<dbReference type="STRING" id="56646.A0A2L2SYU0"/>
<sequence>MLQSCIYYLFLRIVSTDAELERERFARYASSFWSHHFARLATIQEGLEVFNVILDIAIRSGAGPCQNAQKWCVIHDLVVHLDHWRLCLSTDSSSDDNIISDDEDVDLSVATSNPISQQTGKTGHGYLHPKIIDNGLNALIISLLLDQGIDVKATDRSGRTLLHYAYTFGSLWLVSTLLNYGLDASALDNEHNTPLHSLAKHSLPFRDEGESFRDEEELGIRAEGDRLMVYPSTNNPKAIINVLRSHGVNLDAVDGNGRTALNDMIRRPTYCDGFGSGLITALKNSGRDEYASDADIFDSDEEDF</sequence>
<dbReference type="InterPro" id="IPR036770">
    <property type="entry name" value="Ankyrin_rpt-contain_sf"/>
</dbReference>
<evidence type="ECO:0000313" key="5">
    <source>
        <dbReference type="Proteomes" id="UP000245910"/>
    </source>
</evidence>